<gene>
    <name evidence="1" type="ORF">VNI00_010488</name>
</gene>
<organism evidence="1 2">
    <name type="scientific">Paramarasmius palmivorus</name>
    <dbReference type="NCBI Taxonomy" id="297713"/>
    <lineage>
        <taxon>Eukaryota</taxon>
        <taxon>Fungi</taxon>
        <taxon>Dikarya</taxon>
        <taxon>Basidiomycota</taxon>
        <taxon>Agaricomycotina</taxon>
        <taxon>Agaricomycetes</taxon>
        <taxon>Agaricomycetidae</taxon>
        <taxon>Agaricales</taxon>
        <taxon>Marasmiineae</taxon>
        <taxon>Marasmiaceae</taxon>
        <taxon>Paramarasmius</taxon>
    </lineage>
</organism>
<keyword evidence="2" id="KW-1185">Reference proteome</keyword>
<dbReference type="SUPFAM" id="SSF81301">
    <property type="entry name" value="Nucleotidyltransferase"/>
    <property type="match status" value="1"/>
</dbReference>
<comment type="caution">
    <text evidence="1">The sequence shown here is derived from an EMBL/GenBank/DDBJ whole genome shotgun (WGS) entry which is preliminary data.</text>
</comment>
<dbReference type="EMBL" id="JAYKXP010000042">
    <property type="protein sequence ID" value="KAK7038858.1"/>
    <property type="molecule type" value="Genomic_DNA"/>
</dbReference>
<sequence length="225" mass="26111">MPGPYNAKEVRKAARRAVQALADNNIDCCLFGSAACHVYGMQNRDPEDVDIVLLTNDGRDVEYIKQLIVSTDAKFYLIKSSNPNATYKKLYYKLGPGRSCKVDILLPGRATDLDIPVIPKRLVDYPQPYNDIPVMPILPLLLMKLRGWVDHRHSKEGRFQYKVRQDVTDIEEMLDITIDEYEVELSTEGDWLPRKFVRDSEERVEEYVRKFPSSRRRWQLIGFDV</sequence>
<accession>A0AAW0CIS3</accession>
<proteinExistence type="predicted"/>
<reference evidence="1 2" key="1">
    <citation type="submission" date="2024-01" db="EMBL/GenBank/DDBJ databases">
        <title>A draft genome for a cacao thread blight-causing isolate of Paramarasmius palmivorus.</title>
        <authorList>
            <person name="Baruah I.K."/>
            <person name="Bukari Y."/>
            <person name="Amoako-Attah I."/>
            <person name="Meinhardt L.W."/>
            <person name="Bailey B.A."/>
            <person name="Cohen S.P."/>
        </authorList>
    </citation>
    <scope>NUCLEOTIDE SEQUENCE [LARGE SCALE GENOMIC DNA]</scope>
    <source>
        <strain evidence="1 2">GH-12</strain>
    </source>
</reference>
<dbReference type="AlphaFoldDB" id="A0AAW0CIS3"/>
<dbReference type="Proteomes" id="UP001383192">
    <property type="component" value="Unassembled WGS sequence"/>
</dbReference>
<evidence type="ECO:0008006" key="3">
    <source>
        <dbReference type="Google" id="ProtNLM"/>
    </source>
</evidence>
<protein>
    <recommendedName>
        <fullName evidence="3">Polymerase nucleotidyl transferase domain-containing protein</fullName>
    </recommendedName>
</protein>
<dbReference type="Gene3D" id="3.30.460.40">
    <property type="match status" value="1"/>
</dbReference>
<evidence type="ECO:0000313" key="2">
    <source>
        <dbReference type="Proteomes" id="UP001383192"/>
    </source>
</evidence>
<name>A0AAW0CIS3_9AGAR</name>
<evidence type="ECO:0000313" key="1">
    <source>
        <dbReference type="EMBL" id="KAK7038858.1"/>
    </source>
</evidence>
<dbReference type="InterPro" id="IPR043519">
    <property type="entry name" value="NT_sf"/>
</dbReference>